<dbReference type="PROSITE" id="PS50801">
    <property type="entry name" value="STAS"/>
    <property type="match status" value="1"/>
</dbReference>
<dbReference type="InterPro" id="IPR002645">
    <property type="entry name" value="STAS_dom"/>
</dbReference>
<dbReference type="Pfam" id="PF13466">
    <property type="entry name" value="STAS_2"/>
    <property type="match status" value="1"/>
</dbReference>
<gene>
    <name evidence="2" type="ORF">SAMN05421812_12374</name>
</gene>
<evidence type="ECO:0000313" key="3">
    <source>
        <dbReference type="Proteomes" id="UP000198362"/>
    </source>
</evidence>
<feature type="domain" description="STAS" evidence="1">
    <location>
        <begin position="15"/>
        <end position="112"/>
    </location>
</feature>
<name>A0A239PET0_9ACTN</name>
<dbReference type="CDD" id="cd07043">
    <property type="entry name" value="STAS_anti-anti-sigma_factors"/>
    <property type="match status" value="1"/>
</dbReference>
<dbReference type="EMBL" id="FZPH01000023">
    <property type="protein sequence ID" value="SNT65521.1"/>
    <property type="molecule type" value="Genomic_DNA"/>
</dbReference>
<proteinExistence type="predicted"/>
<keyword evidence="3" id="KW-1185">Reference proteome</keyword>
<dbReference type="Proteomes" id="UP000198362">
    <property type="component" value="Unassembled WGS sequence"/>
</dbReference>
<evidence type="ECO:0000313" key="2">
    <source>
        <dbReference type="EMBL" id="SNT65521.1"/>
    </source>
</evidence>
<dbReference type="SUPFAM" id="SSF52091">
    <property type="entry name" value="SpoIIaa-like"/>
    <property type="match status" value="1"/>
</dbReference>
<dbReference type="InterPro" id="IPR036513">
    <property type="entry name" value="STAS_dom_sf"/>
</dbReference>
<accession>A0A239PET0</accession>
<evidence type="ECO:0000259" key="1">
    <source>
        <dbReference type="PROSITE" id="PS50801"/>
    </source>
</evidence>
<dbReference type="InterPro" id="IPR058548">
    <property type="entry name" value="MlaB-like_STAS"/>
</dbReference>
<protein>
    <submittedName>
        <fullName evidence="2">Anti-anti-sigma factor</fullName>
    </submittedName>
</protein>
<sequence>MPIDSASAGVDTARIRLVGEFDGANAGLLHDEVLALLSRIRLSRIVVDMHLVTLADSTALGTLVSCHRAAAAAGAVLTIEAPSPFVRRVLWVSGLQGLFGLAPPAVVASPRA</sequence>
<reference evidence="2 3" key="1">
    <citation type="submission" date="2017-06" db="EMBL/GenBank/DDBJ databases">
        <authorList>
            <person name="Kim H.J."/>
            <person name="Triplett B.A."/>
        </authorList>
    </citation>
    <scope>NUCLEOTIDE SEQUENCE [LARGE SCALE GENOMIC DNA]</scope>
    <source>
        <strain evidence="2 3">CGMCC 4.5593</strain>
    </source>
</reference>
<dbReference type="AlphaFoldDB" id="A0A239PET0"/>
<organism evidence="2 3">
    <name type="scientific">Asanoa hainanensis</name>
    <dbReference type="NCBI Taxonomy" id="560556"/>
    <lineage>
        <taxon>Bacteria</taxon>
        <taxon>Bacillati</taxon>
        <taxon>Actinomycetota</taxon>
        <taxon>Actinomycetes</taxon>
        <taxon>Micromonosporales</taxon>
        <taxon>Micromonosporaceae</taxon>
        <taxon>Asanoa</taxon>
    </lineage>
</organism>
<dbReference type="RefSeq" id="WP_179266538.1">
    <property type="nucleotide sequence ID" value="NZ_FZPH01000023.1"/>
</dbReference>
<dbReference type="Gene3D" id="3.30.750.24">
    <property type="entry name" value="STAS domain"/>
    <property type="match status" value="1"/>
</dbReference>